<protein>
    <submittedName>
        <fullName evidence="1">Uncharacterized protein</fullName>
    </submittedName>
</protein>
<sequence>MIGSKIGFCFASPLINIFRKSLRFYVLALLSALAQSGLSATIEVSVDGTVLPNATISDYVDTGISLVTNSEGRIQYTEGSCASLSYVNEDNVTYRALRICGLDDSNVPVFKINLTKIITLSGTVEVPQLCNCILVFVNLDEDTSLGRGTSLSGSTKFEFNETLPAGRYRIKVVAVGGSNAPEKYYIASVGVDARLQSASNIQIAPVSLGEASRFGASPPRADLISVRHSDGSHLSFVEGAPGAAEPLVSIGIVNLQTGQIESGVSETDGSFSIKFFAPSGSAIQISQDRHAEAYNYFTSTAPSTLIYVPQIDSDLAIATGQRLNGSSQNAMSELRLKGGKDPGVAWLTGTLDTNEWQPGRAGELSGTVDIYSRNLDYGVVPQLEDGSAYLEMLFNEDGEQKTSAPENSSSDLTITELPIARSEPAWRESIQLGNFYFSDYTFVGDGHARASWTLNYEVPSSAPNGVYQLVLSGSGWSMNPWFSGLTSDQLFYEDVYGEPSFHLTNIHGAARINIGQTEPLRLYAAILMNEVTNGSRGTVAKSDSSKFGISSRWVYNAEKLILPPSTGADGSVHKYNIEPFVPLTAYSNKEWLNPPKIPLSFPTGQLIANVQSPSGSVVKIGPHTIKGGFAQKATTSIGEGLNNTSNIPDSHYAVTTYSDEFNLVLDEYGEYKIELVGNVKDIYGEVYEISGNYSVYVAELLDIETGVFPGTPFEVGDSFSPSLITQPGLPAEVSISLSHFPNSSVSERVTKTYSGDANRFGYFASSVTPFKFTAAGEYLVNYDASYTSPDGVLWMASRKWASIVETPNSSIVTHGHRGDEAGFESKQWYLLEDSSSNRNGHFFSPYQIGDVMWTKNFTSWNAAMQNIVTLEDGDGTLTALVEDRNLEGLGIGSMYLRSTNSKNYQGIPPFVDPTQLDIHWGYYYSSIGRPGVSVREFVGTGASTNGYWRFNTPYGYQLGSGFEGDQPNDFKFIFGGAVYRAPGDNFSHYGAYASLWAMLPDTDTDGGRVMPPFQGASGGPSGGPLFTLNGEEINIFLHPQGVRPGTILEEGDVVSFSGQVGPTLSSKVEVQITSPDGVVRNFGGAANKVGYFYNPDNDYVVTEAGVHSVEVSVIHDGETSSGRVESPYPSGSVLGASNGKFNFYVATKGAQQAEIASELPSKLSASASLELSLQLSDKSSPTSIQRTVTMPGFILSQNESSDSAFKYDAYALNESFPNLDLPGGQLQRRNGADTVTLSFLAQSEGDDGAAIFEGRQVLLQGEKIFAPSHQKKIKGTFAVRLEDSDLLPGERLKATVDLEAKGDADIYVAIVLPNGDFITFNKALVISDVNQIIPFAEFLALEELESLPIIDVPLDDSVASGDYRMVVVTTAVGKSIYDQSYWLGFDEITFSFGIIYD</sequence>
<proteinExistence type="predicted"/>
<dbReference type="EMBL" id="NTJZ01000010">
    <property type="protein sequence ID" value="PDH33197.1"/>
    <property type="molecule type" value="Genomic_DNA"/>
</dbReference>
<comment type="caution">
    <text evidence="1">The sequence shown here is derived from an EMBL/GenBank/DDBJ whole genome shotgun (WGS) entry which is preliminary data.</text>
</comment>
<reference evidence="1 2" key="1">
    <citation type="submission" date="2017-08" db="EMBL/GenBank/DDBJ databases">
        <title>Fine stratification of microbial communities through a metagenomic profile of the photic zone.</title>
        <authorList>
            <person name="Haro-Moreno J.M."/>
            <person name="Lopez-Perez M."/>
            <person name="De La Torre J."/>
            <person name="Picazo A."/>
            <person name="Camacho A."/>
            <person name="Rodriguez-Valera F."/>
        </authorList>
    </citation>
    <scope>NUCLEOTIDE SEQUENCE [LARGE SCALE GENOMIC DNA]</scope>
    <source>
        <strain evidence="1">MED-G28</strain>
    </source>
</reference>
<dbReference type="Proteomes" id="UP000219329">
    <property type="component" value="Unassembled WGS sequence"/>
</dbReference>
<name>A0A2A5WAB3_9GAMM</name>
<evidence type="ECO:0000313" key="1">
    <source>
        <dbReference type="EMBL" id="PDH33197.1"/>
    </source>
</evidence>
<evidence type="ECO:0000313" key="2">
    <source>
        <dbReference type="Proteomes" id="UP000219329"/>
    </source>
</evidence>
<accession>A0A2A5WAB3</accession>
<gene>
    <name evidence="1" type="ORF">CNF02_09615</name>
</gene>
<organism evidence="1 2">
    <name type="scientific">OM182 bacterium MED-G28</name>
    <dbReference type="NCBI Taxonomy" id="1986256"/>
    <lineage>
        <taxon>Bacteria</taxon>
        <taxon>Pseudomonadati</taxon>
        <taxon>Pseudomonadota</taxon>
        <taxon>Gammaproteobacteria</taxon>
        <taxon>OMG group</taxon>
        <taxon>OM182 clade</taxon>
    </lineage>
</organism>